<dbReference type="RefSeq" id="WP_343961712.1">
    <property type="nucleotide sequence ID" value="NZ_BAAAKZ010000013.1"/>
</dbReference>
<protein>
    <recommendedName>
        <fullName evidence="3">Transcriptional regulator, AbiEi antitoxin, Type IV TA system</fullName>
    </recommendedName>
</protein>
<accession>A0ABW3TNC6</accession>
<evidence type="ECO:0000313" key="2">
    <source>
        <dbReference type="Proteomes" id="UP001597181"/>
    </source>
</evidence>
<gene>
    <name evidence="1" type="ORF">ACFQ3U_09185</name>
</gene>
<name>A0ABW3TNC6_9MICO</name>
<keyword evidence="2" id="KW-1185">Reference proteome</keyword>
<comment type="caution">
    <text evidence="1">The sequence shown here is derived from an EMBL/GenBank/DDBJ whole genome shotgun (WGS) entry which is preliminary data.</text>
</comment>
<dbReference type="Proteomes" id="UP001597181">
    <property type="component" value="Unassembled WGS sequence"/>
</dbReference>
<evidence type="ECO:0008006" key="3">
    <source>
        <dbReference type="Google" id="ProtNLM"/>
    </source>
</evidence>
<evidence type="ECO:0000313" key="1">
    <source>
        <dbReference type="EMBL" id="MFD1202065.1"/>
    </source>
</evidence>
<organism evidence="1 2">
    <name type="scientific">Leucobacter albus</name>
    <dbReference type="NCBI Taxonomy" id="272210"/>
    <lineage>
        <taxon>Bacteria</taxon>
        <taxon>Bacillati</taxon>
        <taxon>Actinomycetota</taxon>
        <taxon>Actinomycetes</taxon>
        <taxon>Micrococcales</taxon>
        <taxon>Microbacteriaceae</taxon>
        <taxon>Leucobacter</taxon>
    </lineage>
</organism>
<sequence>MTATADLNAVSKLLVSTDELRHSGMTDSCIAAAIASGAFVRLRRGWHVPSAFWGDARPEVRHLAAVLAAHRGAVHPPVFSHLSAAALHSMPAWSNWLRVHDAAARAPDPLAVHTTLSRLAGASSNRRTIRHRATLPLEDTESQFELLTTTPDRTLADLARTQPFAVALASADARLRSLTRIERQVDTAALTEWRERMAQRAHALGGVAGSRAIRALAELANPLADSPLESLSRMRFLQLGIEVRLQVRVPGPGSRSFYLDFELPGLGFWGEADGRYKYSDERAGSARSAADVLYAEKRRADWIAGTTGLRLIRWGAREASSLTRFASHLRAHGVPIPASQPARWSKETMQLLRRLG</sequence>
<dbReference type="EMBL" id="JBHTLY010000003">
    <property type="protein sequence ID" value="MFD1202065.1"/>
    <property type="molecule type" value="Genomic_DNA"/>
</dbReference>
<proteinExistence type="predicted"/>
<reference evidence="2" key="1">
    <citation type="journal article" date="2019" name="Int. J. Syst. Evol. Microbiol.">
        <title>The Global Catalogue of Microorganisms (GCM) 10K type strain sequencing project: providing services to taxonomists for standard genome sequencing and annotation.</title>
        <authorList>
            <consortium name="The Broad Institute Genomics Platform"/>
            <consortium name="The Broad Institute Genome Sequencing Center for Infectious Disease"/>
            <person name="Wu L."/>
            <person name="Ma J."/>
        </authorList>
    </citation>
    <scope>NUCLEOTIDE SEQUENCE [LARGE SCALE GENOMIC DNA]</scope>
    <source>
        <strain evidence="2">CCUG 50213</strain>
    </source>
</reference>